<dbReference type="Proteomes" id="UP000255517">
    <property type="component" value="Unassembled WGS sequence"/>
</dbReference>
<reference evidence="3 4" key="1">
    <citation type="submission" date="2018-06" db="EMBL/GenBank/DDBJ databases">
        <authorList>
            <consortium name="Pathogen Informatics"/>
            <person name="Doyle S."/>
        </authorList>
    </citation>
    <scope>NUCLEOTIDE SEQUENCE [LARGE SCALE GENOMIC DNA]</scope>
    <source>
        <strain evidence="3 4">NCTC13149</strain>
    </source>
</reference>
<dbReference type="EMBL" id="UGSZ01000001">
    <property type="protein sequence ID" value="SUB57871.1"/>
    <property type="molecule type" value="Genomic_DNA"/>
</dbReference>
<dbReference type="RefSeq" id="WP_019034986.1">
    <property type="nucleotide sequence ID" value="NZ_UGSZ01000001.1"/>
</dbReference>
<dbReference type="PROSITE" id="PS51257">
    <property type="entry name" value="PROKAR_LIPOPROTEIN"/>
    <property type="match status" value="1"/>
</dbReference>
<evidence type="ECO:0000313" key="3">
    <source>
        <dbReference type="EMBL" id="SUB57871.1"/>
    </source>
</evidence>
<name>A0A379C6U2_9FIRM</name>
<feature type="signal peptide" evidence="2">
    <location>
        <begin position="1"/>
        <end position="18"/>
    </location>
</feature>
<dbReference type="STRING" id="1122949.GCA_000378725_01279"/>
<dbReference type="InterPro" id="IPR012640">
    <property type="entry name" value="Membr_lipoprot_lipid_attach_CS"/>
</dbReference>
<dbReference type="Pfam" id="PF08139">
    <property type="entry name" value="LPAM_1"/>
    <property type="match status" value="1"/>
</dbReference>
<evidence type="ECO:0000256" key="2">
    <source>
        <dbReference type="SAM" id="SignalP"/>
    </source>
</evidence>
<gene>
    <name evidence="3" type="ORF">NCTC13149_01731</name>
</gene>
<dbReference type="AlphaFoldDB" id="A0A379C6U2"/>
<evidence type="ECO:0000313" key="4">
    <source>
        <dbReference type="Proteomes" id="UP000255517"/>
    </source>
</evidence>
<accession>A0A379C6U2</accession>
<sequence>MKKIISILLIIMTLTACNFSNKSKFMMSTDTGITDQEKLQTYQAIIPDLKFYKAKVPENAISYKLSIVRVKNGKIDEKNTSSFSGDFKYIKNFSKNSFSFAGGLLENEFIFSLGNGDITSIKPDVNVDKKEARAISFNEEFEKIELNKDYILMQVDYFPASKGTKSIDVKILDEFEGQADHEYYLMCLKFMDKSSEFN</sequence>
<protein>
    <recommendedName>
        <fullName evidence="5">Lipoprotein</fullName>
    </recommendedName>
</protein>
<dbReference type="OrthoDB" id="948250at2"/>
<keyword evidence="1 2" id="KW-0732">Signal</keyword>
<evidence type="ECO:0000256" key="1">
    <source>
        <dbReference type="ARBA" id="ARBA00022729"/>
    </source>
</evidence>
<feature type="chain" id="PRO_5038927351" description="Lipoprotein" evidence="2">
    <location>
        <begin position="19"/>
        <end position="198"/>
    </location>
</feature>
<proteinExistence type="predicted"/>
<organism evidence="3 4">
    <name type="scientific">Peptoniphilus lacrimalis</name>
    <dbReference type="NCBI Taxonomy" id="33031"/>
    <lineage>
        <taxon>Bacteria</taxon>
        <taxon>Bacillati</taxon>
        <taxon>Bacillota</taxon>
        <taxon>Tissierellia</taxon>
        <taxon>Tissierellales</taxon>
        <taxon>Peptoniphilaceae</taxon>
        <taxon>Peptoniphilus</taxon>
    </lineage>
</organism>
<evidence type="ECO:0008006" key="5">
    <source>
        <dbReference type="Google" id="ProtNLM"/>
    </source>
</evidence>